<gene>
    <name evidence="3" type="ORF">ACFP3H_13495</name>
</gene>
<proteinExistence type="predicted"/>
<keyword evidence="1" id="KW-0472">Membrane</keyword>
<evidence type="ECO:0000256" key="1">
    <source>
        <dbReference type="SAM" id="Phobius"/>
    </source>
</evidence>
<feature type="transmembrane region" description="Helical" evidence="1">
    <location>
        <begin position="255"/>
        <end position="279"/>
    </location>
</feature>
<evidence type="ECO:0000313" key="4">
    <source>
        <dbReference type="Proteomes" id="UP001596223"/>
    </source>
</evidence>
<dbReference type="SUPFAM" id="SSF140453">
    <property type="entry name" value="EsxAB dimer-like"/>
    <property type="match status" value="1"/>
</dbReference>
<evidence type="ECO:0000313" key="3">
    <source>
        <dbReference type="EMBL" id="MFC6012067.1"/>
    </source>
</evidence>
<dbReference type="RefSeq" id="WP_378604948.1">
    <property type="nucleotide sequence ID" value="NZ_JBHSQN010000009.1"/>
</dbReference>
<dbReference type="Gene3D" id="1.20.1260.20">
    <property type="entry name" value="PPE superfamily"/>
    <property type="match status" value="1"/>
</dbReference>
<dbReference type="InterPro" id="IPR057746">
    <property type="entry name" value="CpnT-like_N"/>
</dbReference>
<dbReference type="EMBL" id="JBHSQN010000009">
    <property type="protein sequence ID" value="MFC6012067.1"/>
    <property type="molecule type" value="Genomic_DNA"/>
</dbReference>
<name>A0ABW1JT32_9NOCA</name>
<comment type="caution">
    <text evidence="3">The sequence shown here is derived from an EMBL/GenBank/DDBJ whole genome shotgun (WGS) entry which is preliminary data.</text>
</comment>
<keyword evidence="1" id="KW-1133">Transmembrane helix</keyword>
<organism evidence="3 4">
    <name type="scientific">Nocardia lasii</name>
    <dbReference type="NCBI Taxonomy" id="1616107"/>
    <lineage>
        <taxon>Bacteria</taxon>
        <taxon>Bacillati</taxon>
        <taxon>Actinomycetota</taxon>
        <taxon>Actinomycetes</taxon>
        <taxon>Mycobacteriales</taxon>
        <taxon>Nocardiaceae</taxon>
        <taxon>Nocardia</taxon>
    </lineage>
</organism>
<feature type="transmembrane region" description="Helical" evidence="1">
    <location>
        <begin position="285"/>
        <end position="305"/>
    </location>
</feature>
<protein>
    <submittedName>
        <fullName evidence="3">WXG100 family type VII secretion target</fullName>
    </submittedName>
</protein>
<sequence length="335" mass="35407">MADGPNAAGRFLNENTLAFPGNADTFDDGPAPDNDLLTVEDGSVDFRDTYYQEGNPFLSSVGLPEVKDKDGKQEVDSGIFKGTIHGDTLENGYGLYQALTTDASVLDRTEAIAKAAITGRDWYDAATTIGKAVKGGSALAKFDPFNFLGSQLMSWMLEHVEPMRKSLDSISGNPDMVQAYSDAWGNIAQHLRTTATEWAAALDTGIGGWVGCAADAYRTRATELTGQIAEKAAIAEVLSKCNEGMTRVVETVRAIIIEILSSLAGMLAEATAILIVSGGTATPGLIARALLDISLAMTSVGSLLVELGKSLMTLKTMAMDAVQLIRGVTEVETAK</sequence>
<feature type="domain" description="Outer membrane channel protein CpnT-like N-terminal" evidence="2">
    <location>
        <begin position="172"/>
        <end position="289"/>
    </location>
</feature>
<dbReference type="Pfam" id="PF25547">
    <property type="entry name" value="WXG100_2"/>
    <property type="match status" value="1"/>
</dbReference>
<keyword evidence="4" id="KW-1185">Reference proteome</keyword>
<evidence type="ECO:0000259" key="2">
    <source>
        <dbReference type="Pfam" id="PF25547"/>
    </source>
</evidence>
<dbReference type="InterPro" id="IPR036689">
    <property type="entry name" value="ESAT-6-like_sf"/>
</dbReference>
<reference evidence="4" key="1">
    <citation type="journal article" date="2019" name="Int. J. Syst. Evol. Microbiol.">
        <title>The Global Catalogue of Microorganisms (GCM) 10K type strain sequencing project: providing services to taxonomists for standard genome sequencing and annotation.</title>
        <authorList>
            <consortium name="The Broad Institute Genomics Platform"/>
            <consortium name="The Broad Institute Genome Sequencing Center for Infectious Disease"/>
            <person name="Wu L."/>
            <person name="Ma J."/>
        </authorList>
    </citation>
    <scope>NUCLEOTIDE SEQUENCE [LARGE SCALE GENOMIC DNA]</scope>
    <source>
        <strain evidence="4">CCUG 36956</strain>
    </source>
</reference>
<dbReference type="InterPro" id="IPR038332">
    <property type="entry name" value="PPE_sf"/>
</dbReference>
<keyword evidence="1" id="KW-0812">Transmembrane</keyword>
<dbReference type="Proteomes" id="UP001596223">
    <property type="component" value="Unassembled WGS sequence"/>
</dbReference>
<accession>A0ABW1JT32</accession>